<gene>
    <name evidence="8" type="primary">EOG090X02BW</name>
</gene>
<evidence type="ECO:0000256" key="2">
    <source>
        <dbReference type="ARBA" id="ARBA00022907"/>
    </source>
</evidence>
<dbReference type="GO" id="GO:0048870">
    <property type="term" value="P:cell motility"/>
    <property type="evidence" value="ECO:0007669"/>
    <property type="project" value="TreeGrafter"/>
</dbReference>
<dbReference type="PROSITE" id="PS51335">
    <property type="entry name" value="ELMO"/>
    <property type="match status" value="1"/>
</dbReference>
<dbReference type="PANTHER" id="PTHR12771">
    <property type="entry name" value="ENGULFMENT AND CELL MOTILITY"/>
    <property type="match status" value="1"/>
</dbReference>
<evidence type="ECO:0000256" key="3">
    <source>
        <dbReference type="ARBA" id="ARBA00023036"/>
    </source>
</evidence>
<organism evidence="8">
    <name type="scientific">Daphnia dolichocephala</name>
    <dbReference type="NCBI Taxonomy" id="2282166"/>
    <lineage>
        <taxon>Eukaryota</taxon>
        <taxon>Metazoa</taxon>
        <taxon>Ecdysozoa</taxon>
        <taxon>Arthropoda</taxon>
        <taxon>Crustacea</taxon>
        <taxon>Branchiopoda</taxon>
        <taxon>Diplostraca</taxon>
        <taxon>Cladocera</taxon>
        <taxon>Anomopoda</taxon>
        <taxon>Daphniidae</taxon>
        <taxon>Daphnia</taxon>
    </lineage>
</organism>
<evidence type="ECO:0000256" key="5">
    <source>
        <dbReference type="SAM" id="MobiDB-lite"/>
    </source>
</evidence>
<keyword evidence="1" id="KW-0053">Apoptosis</keyword>
<evidence type="ECO:0000313" key="8">
    <source>
        <dbReference type="EMBL" id="SVE74996.1"/>
    </source>
</evidence>
<dbReference type="Gene3D" id="6.10.250.810">
    <property type="match status" value="1"/>
</dbReference>
<dbReference type="GO" id="GO:0017124">
    <property type="term" value="F:SH3 domain binding"/>
    <property type="evidence" value="ECO:0007669"/>
    <property type="project" value="UniProtKB-KW"/>
</dbReference>
<keyword evidence="3" id="KW-0729">SH3-binding</keyword>
<evidence type="ECO:0000256" key="4">
    <source>
        <dbReference type="ARBA" id="ARBA00024863"/>
    </source>
</evidence>
<dbReference type="InterPro" id="IPR011993">
    <property type="entry name" value="PH-like_dom_sf"/>
</dbReference>
<dbReference type="Gene3D" id="1.25.10.10">
    <property type="entry name" value="Leucine-rich Repeat Variant"/>
    <property type="match status" value="1"/>
</dbReference>
<comment type="function">
    <text evidence="4">Involved in cytoskeletal rearrangements required for phagocytosis of apoptotic cells and cell motility. Acts in association with DOCK1 and CRK. Was initially proposed to be required in complex with DOCK1 to activate Rac Rho small GTPases. May enhance the guanine nucleotide exchange factor (GEF) activity of DOCK1.</text>
</comment>
<dbReference type="SUPFAM" id="SSF50729">
    <property type="entry name" value="PH domain-like"/>
    <property type="match status" value="1"/>
</dbReference>
<dbReference type="InterPro" id="IPR016024">
    <property type="entry name" value="ARM-type_fold"/>
</dbReference>
<feature type="compositionally biased region" description="Polar residues" evidence="5">
    <location>
        <begin position="128"/>
        <end position="147"/>
    </location>
</feature>
<evidence type="ECO:0000259" key="7">
    <source>
        <dbReference type="PROSITE" id="PS51335"/>
    </source>
</evidence>
<feature type="region of interest" description="Disordered" evidence="5">
    <location>
        <begin position="128"/>
        <end position="158"/>
    </location>
</feature>
<dbReference type="Pfam" id="PF04727">
    <property type="entry name" value="ELMO_CED12"/>
    <property type="match status" value="1"/>
</dbReference>
<dbReference type="GO" id="GO:0005886">
    <property type="term" value="C:plasma membrane"/>
    <property type="evidence" value="ECO:0007669"/>
    <property type="project" value="TreeGrafter"/>
</dbReference>
<dbReference type="GO" id="GO:0006915">
    <property type="term" value="P:apoptotic process"/>
    <property type="evidence" value="ECO:0007669"/>
    <property type="project" value="UniProtKB-KW"/>
</dbReference>
<dbReference type="Pfam" id="PF11841">
    <property type="entry name" value="ELMO_ARM"/>
    <property type="match status" value="1"/>
</dbReference>
<feature type="transmembrane region" description="Helical" evidence="6">
    <location>
        <begin position="31"/>
        <end position="54"/>
    </location>
</feature>
<dbReference type="InterPro" id="IPR024574">
    <property type="entry name" value="ELMO_ARM"/>
</dbReference>
<dbReference type="InterPro" id="IPR001849">
    <property type="entry name" value="PH_domain"/>
</dbReference>
<dbReference type="CDD" id="cd13359">
    <property type="entry name" value="PH_ELMO1_CED-12"/>
    <property type="match status" value="1"/>
</dbReference>
<dbReference type="Gene3D" id="2.30.29.30">
    <property type="entry name" value="Pleckstrin-homology domain (PH domain)/Phosphotyrosine-binding domain (PTB)"/>
    <property type="match status" value="1"/>
</dbReference>
<dbReference type="AlphaFoldDB" id="A0A4Y7M363"/>
<dbReference type="PANTHER" id="PTHR12771:SF56">
    <property type="entry name" value="CED-12"/>
    <property type="match status" value="1"/>
</dbReference>
<feature type="domain" description="ELMO" evidence="7">
    <location>
        <begin position="637"/>
        <end position="811"/>
    </location>
</feature>
<keyword evidence="6" id="KW-0472">Membrane</keyword>
<dbReference type="InterPro" id="IPR006816">
    <property type="entry name" value="ELMO_dom"/>
</dbReference>
<dbReference type="GO" id="GO:0006909">
    <property type="term" value="P:phagocytosis"/>
    <property type="evidence" value="ECO:0007669"/>
    <property type="project" value="UniProtKB-KW"/>
</dbReference>
<reference evidence="8" key="1">
    <citation type="submission" date="2018-08" db="EMBL/GenBank/DDBJ databases">
        <authorList>
            <person name="Cornetti L."/>
        </authorList>
    </citation>
    <scope>NUCLEOTIDE SEQUENCE</scope>
    <source>
        <strain evidence="8">ZA-DOLI</strain>
    </source>
</reference>
<protein>
    <submittedName>
        <fullName evidence="8">EOG090X02BW</fullName>
    </submittedName>
</protein>
<dbReference type="InterPro" id="IPR050868">
    <property type="entry name" value="ELMO_domain-containing"/>
</dbReference>
<dbReference type="Pfam" id="PF16457">
    <property type="entry name" value="PH_12"/>
    <property type="match status" value="1"/>
</dbReference>
<dbReference type="InterPro" id="IPR011989">
    <property type="entry name" value="ARM-like"/>
</dbReference>
<keyword evidence="6" id="KW-0812">Transmembrane</keyword>
<evidence type="ECO:0000256" key="6">
    <source>
        <dbReference type="SAM" id="Phobius"/>
    </source>
</evidence>
<evidence type="ECO:0000256" key="1">
    <source>
        <dbReference type="ARBA" id="ARBA00022703"/>
    </source>
</evidence>
<dbReference type="GO" id="GO:0007015">
    <property type="term" value="P:actin filament organization"/>
    <property type="evidence" value="ECO:0007669"/>
    <property type="project" value="TreeGrafter"/>
</dbReference>
<keyword evidence="6" id="KW-1133">Transmembrane helix</keyword>
<keyword evidence="2" id="KW-0581">Phagocytosis</keyword>
<sequence>MASETGNNNSTAVAGKGRGITLGFFWTNETALCITLVLGAFFLAANVILFAAIYRRRVACCRTKERGDAHRQDDANLQMSDVSRMEGRTATESIESMTDLRQLVSNSNHSLSHSSRNNHPDITSAVIQHPSQQYSTASKTRYDTSSPPYLLKAPPPHHQATRADAVPLSYFQNETEFCITVLAVAFQMLADGYGLLDQEVQILRQLWGETFLLQDSQHFVASHESDLSDTVGVSEDDTYTTNKYNGEVKQILPYPSYNLKCNLSKTLSNEWRQHISGNRKYGWLKTLPMCTQQGATIFNRRATYQSVMAIAKMDTSLLRSKAPQTPKDNSLVKIAVEMAGKPPQLMEFNQKQPLSTIIQELCNYWNLTDSDTYALRFDLSRAFVSEKNRLEVKNGTVLQLVFSPGKITQSILDQLSPQSTHEEKMKAIQELAGYATDPTFTAEFTEKQGMKMLISYVETMESGKLSDQITVHLLPAFVDLMDHGLTQWDVLEPTFIKRVASFVNNQSSAQDPRTLQAALSILESLVQNSISKYGVVEKELTIPNLAMHLQNALPSIQQNTLALINALFLKADDSKRTAMSKTINTRQIRNIIVMSIIQVPSVANGNEIAHQLHVLQTLLLNVLEEPMNRPIESGDVDAQEKIKELRRIAFDSDGSDSLTPVKDVATRKQVIPRDFRKLGFKNDATPLNDFAQVPPGALALDAMLYFASYHPEKYSRVVLENSGRGDEYDCPFARAAIELTRLLCEILKIGEPPTEQGTSYHPMFFNHDHPFEELFCICLVVVNKTWKEMRATVEDFAKVFSVVREQITRVLVGRPATQEIFKERIAALTYAEITDLWQQERTSREKWESRSRPIMELRQQIEPEILELIQQQRLGFLTEGTRFSKYTNRGRVKDKFWYVRLSPNHRVLHYGDCDEKSVPALDELTDKLPVVEIRTLVTGKDCPHMKDLKGKKTTSQYPFSLMLDSNDVGSLDFVAPDQQTFDYWVDGINALLGNKMTSKEAMADLEFLLSMNTKLRLLDVEGLDLPEEPPVIPREPTNYDFAVEIK</sequence>
<name>A0A4Y7M363_9CRUS</name>
<proteinExistence type="evidence at transcript level"/>
<dbReference type="SUPFAM" id="SSF48371">
    <property type="entry name" value="ARM repeat"/>
    <property type="match status" value="1"/>
</dbReference>
<accession>A0A4Y7M363</accession>
<dbReference type="EMBL" id="LR005377">
    <property type="protein sequence ID" value="SVE74996.1"/>
    <property type="molecule type" value="mRNA"/>
</dbReference>